<accession>X1VJF2</accession>
<feature type="non-terminal residue" evidence="1">
    <location>
        <position position="1"/>
    </location>
</feature>
<evidence type="ECO:0008006" key="2">
    <source>
        <dbReference type="Google" id="ProtNLM"/>
    </source>
</evidence>
<proteinExistence type="predicted"/>
<gene>
    <name evidence="1" type="ORF">S12H4_55040</name>
</gene>
<protein>
    <recommendedName>
        <fullName evidence="2">Glycosyltransferase 2-like domain-containing protein</fullName>
    </recommendedName>
</protein>
<organism evidence="1">
    <name type="scientific">marine sediment metagenome</name>
    <dbReference type="NCBI Taxonomy" id="412755"/>
    <lineage>
        <taxon>unclassified sequences</taxon>
        <taxon>metagenomes</taxon>
        <taxon>ecological metagenomes</taxon>
    </lineage>
</organism>
<evidence type="ECO:0000313" key="1">
    <source>
        <dbReference type="EMBL" id="GAJ19002.1"/>
    </source>
</evidence>
<comment type="caution">
    <text evidence="1">The sequence shown here is derived from an EMBL/GenBank/DDBJ whole genome shotgun (WGS) entry which is preliminary data.</text>
</comment>
<name>X1VJF2_9ZZZZ</name>
<dbReference type="AlphaFoldDB" id="X1VJF2"/>
<sequence>KIYRRSMLNKIDIKSVGGFEIAMEVTIKAFKLGYRITELPSTWVDRTKGKTNFKIWKWLPHYLKWYIYCIFKFSSN</sequence>
<reference evidence="1" key="1">
    <citation type="journal article" date="2014" name="Front. Microbiol.">
        <title>High frequency of phylogenetically diverse reductive dehalogenase-homologous genes in deep subseafloor sedimentary metagenomes.</title>
        <authorList>
            <person name="Kawai M."/>
            <person name="Futagami T."/>
            <person name="Toyoda A."/>
            <person name="Takaki Y."/>
            <person name="Nishi S."/>
            <person name="Hori S."/>
            <person name="Arai W."/>
            <person name="Tsubouchi T."/>
            <person name="Morono Y."/>
            <person name="Uchiyama I."/>
            <person name="Ito T."/>
            <person name="Fujiyama A."/>
            <person name="Inagaki F."/>
            <person name="Takami H."/>
        </authorList>
    </citation>
    <scope>NUCLEOTIDE SEQUENCE</scope>
    <source>
        <strain evidence="1">Expedition CK06-06</strain>
    </source>
</reference>
<dbReference type="EMBL" id="BARW01035260">
    <property type="protein sequence ID" value="GAJ19002.1"/>
    <property type="molecule type" value="Genomic_DNA"/>
</dbReference>